<dbReference type="RefSeq" id="WP_050696093.1">
    <property type="nucleotide sequence ID" value="NZ_CP012074.1"/>
</dbReference>
<evidence type="ECO:0000256" key="5">
    <source>
        <dbReference type="ARBA" id="ARBA00023237"/>
    </source>
</evidence>
<dbReference type="Gene3D" id="1.25.40.390">
    <property type="match status" value="1"/>
</dbReference>
<sequence>MKKLLSYIAVTVLGFSLAGCMDIEPTSTITDANYWKNSDQAQAFNQGLSSWMRSYADKYIIWGEMRTSIYSGTSFSGEAPQGYERLWNNTLEKSSAVVGNFGGLYTGINQINLMIDKVNEAGYLSDAQKNNFLGGAYGMRAFLYFQLLRTYGDVIIYLQHTEGKTIDLSKVARKQDPAADVMTQIKADIQASETAYNNNYKFVNGRTYWSLAATKMLKGEVYLWSGRQMGGGTADYQVALAAYQDVQNNADVSLLDDFEKVFAYDNKENKEIIYALHNRENEASLWNGLYTSLVMNKQNVGAYRLHDDAGKPIKFSESNHLNLRLGSGVMRFPLDKRLWTKLFSDDNDMRKKGSLADVYRAAGDAYVGNICNKFHGTLLAGGSATSWYDDQPVYRYAECLLGMAEAKVLLGQDPAAEINKVRLRAYGAAYFNAHREVQYPHEVSSGGSAALTSFYTDNPFVGGDEDPIEAILKERLREFLFEGKRWHDIRLFDKATKYSTANANRLLWPIDETTKSTNAELKQTPGYGD</sequence>
<gene>
    <name evidence="10" type="primary">nanU</name>
    <name evidence="9" type="ORF">ADJ77_04975</name>
    <name evidence="10" type="ORF">J5A51_12080</name>
</gene>
<feature type="signal peptide" evidence="6">
    <location>
        <begin position="1"/>
        <end position="18"/>
    </location>
</feature>
<evidence type="ECO:0000313" key="9">
    <source>
        <dbReference type="EMBL" id="AKU69172.1"/>
    </source>
</evidence>
<evidence type="ECO:0000313" key="11">
    <source>
        <dbReference type="Proteomes" id="UP000060345"/>
    </source>
</evidence>
<evidence type="ECO:0000256" key="4">
    <source>
        <dbReference type="ARBA" id="ARBA00023136"/>
    </source>
</evidence>
<dbReference type="AlphaFoldDB" id="A0A0K1NJ99"/>
<evidence type="ECO:0000256" key="1">
    <source>
        <dbReference type="ARBA" id="ARBA00004442"/>
    </source>
</evidence>
<protein>
    <submittedName>
        <fullName evidence="10">SusD family outer membrane lipoprotein NanU</fullName>
    </submittedName>
</protein>
<dbReference type="CDD" id="cd08977">
    <property type="entry name" value="SusD"/>
    <property type="match status" value="1"/>
</dbReference>
<evidence type="ECO:0000256" key="3">
    <source>
        <dbReference type="ARBA" id="ARBA00022729"/>
    </source>
</evidence>
<dbReference type="Pfam" id="PF14322">
    <property type="entry name" value="SusD-like_3"/>
    <property type="match status" value="1"/>
</dbReference>
<name>A0A0K1NJ99_9BACT</name>
<comment type="similarity">
    <text evidence="2">Belongs to the SusD family.</text>
</comment>
<evidence type="ECO:0000259" key="8">
    <source>
        <dbReference type="Pfam" id="PF14322"/>
    </source>
</evidence>
<dbReference type="SUPFAM" id="SSF48452">
    <property type="entry name" value="TPR-like"/>
    <property type="match status" value="1"/>
</dbReference>
<reference evidence="10 12" key="2">
    <citation type="submission" date="2021-03" db="EMBL/GenBank/DDBJ databases">
        <title>Human Oral Microbial Genomes.</title>
        <authorList>
            <person name="Johnston C.D."/>
            <person name="Chen T."/>
            <person name="Dewhirst F.E."/>
        </authorList>
    </citation>
    <scope>NUCLEOTIDE SEQUENCE [LARGE SCALE GENOMIC DNA]</scope>
    <source>
        <strain evidence="10 12">W1435</strain>
    </source>
</reference>
<dbReference type="InterPro" id="IPR011990">
    <property type="entry name" value="TPR-like_helical_dom_sf"/>
</dbReference>
<dbReference type="Proteomes" id="UP000682005">
    <property type="component" value="Chromosome 1"/>
</dbReference>
<dbReference type="EMBL" id="CP072370">
    <property type="protein sequence ID" value="QUB86797.1"/>
    <property type="molecule type" value="Genomic_DNA"/>
</dbReference>
<keyword evidence="5" id="KW-0998">Cell outer membrane</keyword>
<dbReference type="PROSITE" id="PS51257">
    <property type="entry name" value="PROKAR_LIPOPROTEIN"/>
    <property type="match status" value="1"/>
</dbReference>
<feature type="domain" description="RagB/SusD" evidence="7">
    <location>
        <begin position="226"/>
        <end position="502"/>
    </location>
</feature>
<keyword evidence="4" id="KW-0472">Membrane</keyword>
<evidence type="ECO:0000256" key="6">
    <source>
        <dbReference type="SAM" id="SignalP"/>
    </source>
</evidence>
<comment type="subcellular location">
    <subcellularLocation>
        <location evidence="1">Cell outer membrane</location>
    </subcellularLocation>
</comment>
<proteinExistence type="inferred from homology"/>
<dbReference type="Pfam" id="PF07980">
    <property type="entry name" value="SusD_RagB"/>
    <property type="match status" value="1"/>
</dbReference>
<keyword evidence="12" id="KW-1185">Reference proteome</keyword>
<evidence type="ECO:0000313" key="10">
    <source>
        <dbReference type="EMBL" id="QUB86797.1"/>
    </source>
</evidence>
<dbReference type="NCBIfam" id="NF033072">
    <property type="entry name" value="NanU"/>
    <property type="match status" value="1"/>
</dbReference>
<feature type="domain" description="SusD-like N-terminal" evidence="8">
    <location>
        <begin position="95"/>
        <end position="200"/>
    </location>
</feature>
<dbReference type="Proteomes" id="UP000060345">
    <property type="component" value="Chromosome 1"/>
</dbReference>
<reference evidence="9 11" key="1">
    <citation type="submission" date="2015-07" db="EMBL/GenBank/DDBJ databases">
        <authorList>
            <person name="Noorani M."/>
        </authorList>
    </citation>
    <scope>NUCLEOTIDE SEQUENCE [LARGE SCALE GENOMIC DNA]</scope>
    <source>
        <strain evidence="9 11">W1435</strain>
    </source>
</reference>
<dbReference type="STRING" id="1236517.ADJ77_04975"/>
<dbReference type="InterPro" id="IPR033985">
    <property type="entry name" value="SusD-like_N"/>
</dbReference>
<keyword evidence="10" id="KW-0449">Lipoprotein</keyword>
<dbReference type="InterPro" id="IPR012944">
    <property type="entry name" value="SusD_RagB_dom"/>
</dbReference>
<organism evidence="9 11">
    <name type="scientific">Prevotella fusca JCM 17724</name>
    <dbReference type="NCBI Taxonomy" id="1236517"/>
    <lineage>
        <taxon>Bacteria</taxon>
        <taxon>Pseudomonadati</taxon>
        <taxon>Bacteroidota</taxon>
        <taxon>Bacteroidia</taxon>
        <taxon>Bacteroidales</taxon>
        <taxon>Prevotellaceae</taxon>
        <taxon>Prevotella</taxon>
    </lineage>
</organism>
<evidence type="ECO:0000259" key="7">
    <source>
        <dbReference type="Pfam" id="PF07980"/>
    </source>
</evidence>
<dbReference type="KEGG" id="pfus:ADJ77_04975"/>
<evidence type="ECO:0000256" key="2">
    <source>
        <dbReference type="ARBA" id="ARBA00006275"/>
    </source>
</evidence>
<feature type="chain" id="PRO_5044544505" evidence="6">
    <location>
        <begin position="19"/>
        <end position="529"/>
    </location>
</feature>
<evidence type="ECO:0000313" key="12">
    <source>
        <dbReference type="Proteomes" id="UP000682005"/>
    </source>
</evidence>
<accession>A0A0K1NJ99</accession>
<dbReference type="EMBL" id="CP012074">
    <property type="protein sequence ID" value="AKU69172.1"/>
    <property type="molecule type" value="Genomic_DNA"/>
</dbReference>
<keyword evidence="3 6" id="KW-0732">Signal</keyword>
<dbReference type="eggNOG" id="COG0702">
    <property type="taxonomic scope" value="Bacteria"/>
</dbReference>
<dbReference type="GO" id="GO:0009279">
    <property type="term" value="C:cell outer membrane"/>
    <property type="evidence" value="ECO:0007669"/>
    <property type="project" value="UniProtKB-SubCell"/>
</dbReference>